<evidence type="ECO:0000313" key="2">
    <source>
        <dbReference type="EMBL" id="KAL3635408.1"/>
    </source>
</evidence>
<sequence>MRIYYVISRQGSLALIELDVDSGNYEITALGRSRVVPNCRVSKNFREHLLEYGGAIYVVFLLSRVSINIVDDVEVFRLDKSRLLLEKVDRLVGEAMFMVGDNRCKGIPTGLIRCSKRSNCAYFTHNRAGGSWFVYDMKPGCIFGGQIQWLCFFRRL</sequence>
<proteinExistence type="predicted"/>
<dbReference type="Proteomes" id="UP001632038">
    <property type="component" value="Unassembled WGS sequence"/>
</dbReference>
<feature type="domain" description="KIB1-4 beta-propeller" evidence="1">
    <location>
        <begin position="5"/>
        <end position="136"/>
    </location>
</feature>
<organism evidence="2 3">
    <name type="scientific">Castilleja foliolosa</name>
    <dbReference type="NCBI Taxonomy" id="1961234"/>
    <lineage>
        <taxon>Eukaryota</taxon>
        <taxon>Viridiplantae</taxon>
        <taxon>Streptophyta</taxon>
        <taxon>Embryophyta</taxon>
        <taxon>Tracheophyta</taxon>
        <taxon>Spermatophyta</taxon>
        <taxon>Magnoliopsida</taxon>
        <taxon>eudicotyledons</taxon>
        <taxon>Gunneridae</taxon>
        <taxon>Pentapetalae</taxon>
        <taxon>asterids</taxon>
        <taxon>lamiids</taxon>
        <taxon>Lamiales</taxon>
        <taxon>Orobanchaceae</taxon>
        <taxon>Pedicularideae</taxon>
        <taxon>Castillejinae</taxon>
        <taxon>Castilleja</taxon>
    </lineage>
</organism>
<dbReference type="InterPro" id="IPR005174">
    <property type="entry name" value="KIB1-4_b-propeller"/>
</dbReference>
<keyword evidence="3" id="KW-1185">Reference proteome</keyword>
<gene>
    <name evidence="2" type="ORF">CASFOL_019955</name>
</gene>
<reference evidence="3" key="1">
    <citation type="journal article" date="2024" name="IScience">
        <title>Strigolactones Initiate the Formation of Haustorium-like Structures in Castilleja.</title>
        <authorList>
            <person name="Buerger M."/>
            <person name="Peterson D."/>
            <person name="Chory J."/>
        </authorList>
    </citation>
    <scope>NUCLEOTIDE SEQUENCE [LARGE SCALE GENOMIC DNA]</scope>
</reference>
<evidence type="ECO:0000259" key="1">
    <source>
        <dbReference type="Pfam" id="PF03478"/>
    </source>
</evidence>
<dbReference type="AlphaFoldDB" id="A0ABD3CZF9"/>
<accession>A0ABD3CZF9</accession>
<name>A0ABD3CZF9_9LAMI</name>
<dbReference type="PANTHER" id="PTHR33127:SF69">
    <property type="entry name" value="OS09G0340800 PROTEIN"/>
    <property type="match status" value="1"/>
</dbReference>
<dbReference type="Pfam" id="PF03478">
    <property type="entry name" value="Beta-prop_KIB1-4"/>
    <property type="match status" value="1"/>
</dbReference>
<evidence type="ECO:0000313" key="3">
    <source>
        <dbReference type="Proteomes" id="UP001632038"/>
    </source>
</evidence>
<dbReference type="EMBL" id="JAVIJP010000027">
    <property type="protein sequence ID" value="KAL3635408.1"/>
    <property type="molecule type" value="Genomic_DNA"/>
</dbReference>
<dbReference type="PANTHER" id="PTHR33127">
    <property type="entry name" value="TRANSMEMBRANE PROTEIN"/>
    <property type="match status" value="1"/>
</dbReference>
<protein>
    <recommendedName>
        <fullName evidence="1">KIB1-4 beta-propeller domain-containing protein</fullName>
    </recommendedName>
</protein>
<comment type="caution">
    <text evidence="2">The sequence shown here is derived from an EMBL/GenBank/DDBJ whole genome shotgun (WGS) entry which is preliminary data.</text>
</comment>